<dbReference type="Proteomes" id="UP000199580">
    <property type="component" value="Unassembled WGS sequence"/>
</dbReference>
<dbReference type="OrthoDB" id="1431520at2"/>
<keyword evidence="3" id="KW-1185">Reference proteome</keyword>
<reference evidence="2 3" key="1">
    <citation type="submission" date="2016-10" db="EMBL/GenBank/DDBJ databases">
        <authorList>
            <person name="de Groot N.N."/>
        </authorList>
    </citation>
    <scope>NUCLEOTIDE SEQUENCE [LARGE SCALE GENOMIC DNA]</scope>
    <source>
        <strain evidence="2 3">CGMCC 1.10076</strain>
    </source>
</reference>
<keyword evidence="1" id="KW-1133">Transmembrane helix</keyword>
<keyword evidence="1" id="KW-0472">Membrane</keyword>
<evidence type="ECO:0000313" key="3">
    <source>
        <dbReference type="Proteomes" id="UP000199580"/>
    </source>
</evidence>
<gene>
    <name evidence="2" type="ORF">SAMN04487935_3810</name>
</gene>
<evidence type="ECO:0000313" key="2">
    <source>
        <dbReference type="EMBL" id="SDK62793.1"/>
    </source>
</evidence>
<evidence type="ECO:0000256" key="1">
    <source>
        <dbReference type="SAM" id="Phobius"/>
    </source>
</evidence>
<protein>
    <submittedName>
        <fullName evidence="2">Uncharacterized protein</fullName>
    </submittedName>
</protein>
<name>A0A1G9DG15_9FLAO</name>
<dbReference type="RefSeq" id="WP_091399443.1">
    <property type="nucleotide sequence ID" value="NZ_BKAI01000051.1"/>
</dbReference>
<dbReference type="STRING" id="1128970.SAMN04487935_3810"/>
<organism evidence="2 3">
    <name type="scientific">Flavobacterium noncentrifugens</name>
    <dbReference type="NCBI Taxonomy" id="1128970"/>
    <lineage>
        <taxon>Bacteria</taxon>
        <taxon>Pseudomonadati</taxon>
        <taxon>Bacteroidota</taxon>
        <taxon>Flavobacteriia</taxon>
        <taxon>Flavobacteriales</taxon>
        <taxon>Flavobacteriaceae</taxon>
        <taxon>Flavobacterium</taxon>
    </lineage>
</organism>
<sequence length="151" mass="17304">MAIFPQNNYSIEITGDNKSSLSKLKSQTLPKDQFVTNWDNQIFIGEIQEDEFEIHLSKKIIGEICILKGKFDDQRVTLSVQTGKIFKILLLIITLFSFSGIIVSIIQNKLEAIFPLVMIILVMRFIFLELGFRFFSKSAINKLTEIIGIQK</sequence>
<feature type="transmembrane region" description="Helical" evidence="1">
    <location>
        <begin position="112"/>
        <end position="132"/>
    </location>
</feature>
<keyword evidence="1" id="KW-0812">Transmembrane</keyword>
<dbReference type="AlphaFoldDB" id="A0A1G9DG15"/>
<accession>A0A1G9DG15</accession>
<feature type="transmembrane region" description="Helical" evidence="1">
    <location>
        <begin position="85"/>
        <end position="106"/>
    </location>
</feature>
<proteinExistence type="predicted"/>
<dbReference type="EMBL" id="FNEZ01000011">
    <property type="protein sequence ID" value="SDK62793.1"/>
    <property type="molecule type" value="Genomic_DNA"/>
</dbReference>